<keyword evidence="4" id="KW-0175">Coiled coil</keyword>
<evidence type="ECO:0000256" key="3">
    <source>
        <dbReference type="ARBA" id="ARBA00013368"/>
    </source>
</evidence>
<dbReference type="SUPFAM" id="SSF52540">
    <property type="entry name" value="P-loop containing nucleoside triphosphate hydrolases"/>
    <property type="match status" value="1"/>
</dbReference>
<gene>
    <name evidence="6" type="primary">sbcC</name>
    <name evidence="6" type="ORF">bsdE14_27510</name>
</gene>
<feature type="coiled-coil region" evidence="4">
    <location>
        <begin position="675"/>
        <end position="777"/>
    </location>
</feature>
<evidence type="ECO:0000256" key="4">
    <source>
        <dbReference type="SAM" id="Coils"/>
    </source>
</evidence>
<feature type="coiled-coil region" evidence="4">
    <location>
        <begin position="244"/>
        <end position="318"/>
    </location>
</feature>
<dbReference type="PANTHER" id="PTHR32114:SF2">
    <property type="entry name" value="ABC TRANSPORTER ABCH.3"/>
    <property type="match status" value="1"/>
</dbReference>
<evidence type="ECO:0000313" key="6">
    <source>
        <dbReference type="EMBL" id="GLC31341.1"/>
    </source>
</evidence>
<feature type="coiled-coil region" evidence="4">
    <location>
        <begin position="419"/>
        <end position="456"/>
    </location>
</feature>
<feature type="coiled-coil region" evidence="4">
    <location>
        <begin position="833"/>
        <end position="874"/>
    </location>
</feature>
<reference evidence="6 7" key="1">
    <citation type="journal article" date="2024" name="Int. J. Syst. Evol. Microbiol.">
        <title>Clostridium omnivorum sp. nov., isolated from anoxic soil under the treatment of reductive soil disinfestation.</title>
        <authorList>
            <person name="Ueki A."/>
            <person name="Tonouchi A."/>
            <person name="Kaku N."/>
            <person name="Honma S."/>
            <person name="Ueki K."/>
        </authorList>
    </citation>
    <scope>NUCLEOTIDE SEQUENCE [LARGE SCALE GENOMIC DNA]</scope>
    <source>
        <strain evidence="6 7">E14</strain>
    </source>
</reference>
<feature type="coiled-coil region" evidence="4">
    <location>
        <begin position="966"/>
        <end position="1003"/>
    </location>
</feature>
<evidence type="ECO:0000256" key="2">
    <source>
        <dbReference type="ARBA" id="ARBA00011322"/>
    </source>
</evidence>
<evidence type="ECO:0000259" key="5">
    <source>
        <dbReference type="Pfam" id="PF13476"/>
    </source>
</evidence>
<keyword evidence="7" id="KW-1185">Reference proteome</keyword>
<proteinExistence type="inferred from homology"/>
<dbReference type="Gene3D" id="3.40.50.300">
    <property type="entry name" value="P-loop containing nucleotide triphosphate hydrolases"/>
    <property type="match status" value="2"/>
</dbReference>
<feature type="coiled-coil region" evidence="4">
    <location>
        <begin position="593"/>
        <end position="627"/>
    </location>
</feature>
<feature type="coiled-coil region" evidence="4">
    <location>
        <begin position="343"/>
        <end position="377"/>
    </location>
</feature>
<dbReference type="RefSeq" id="WP_264850624.1">
    <property type="nucleotide sequence ID" value="NZ_BRXR01000001.1"/>
</dbReference>
<evidence type="ECO:0000256" key="1">
    <source>
        <dbReference type="ARBA" id="ARBA00006930"/>
    </source>
</evidence>
<evidence type="ECO:0000313" key="7">
    <source>
        <dbReference type="Proteomes" id="UP001208567"/>
    </source>
</evidence>
<comment type="similarity">
    <text evidence="1">Belongs to the SMC family. SbcC subfamily.</text>
</comment>
<accession>A0ABQ5N882</accession>
<dbReference type="PANTHER" id="PTHR32114">
    <property type="entry name" value="ABC TRANSPORTER ABCH.3"/>
    <property type="match status" value="1"/>
</dbReference>
<dbReference type="InterPro" id="IPR038729">
    <property type="entry name" value="Rad50/SbcC_AAA"/>
</dbReference>
<organism evidence="6 7">
    <name type="scientific">Clostridium omnivorum</name>
    <dbReference type="NCBI Taxonomy" id="1604902"/>
    <lineage>
        <taxon>Bacteria</taxon>
        <taxon>Bacillati</taxon>
        <taxon>Bacillota</taxon>
        <taxon>Clostridia</taxon>
        <taxon>Eubacteriales</taxon>
        <taxon>Clostridiaceae</taxon>
        <taxon>Clostridium</taxon>
    </lineage>
</organism>
<sequence>MKPKRLKIKGLNSFIETQDIEFDRLTEKGLFGIFGPTGSGKSTILDAITIALYGKIARDSSEFINTECDTLSISYEFEIGDGNSRCFYVVDRNIKRDKNGKYKTTLARLMDSNEILAEGSREVQGKIEMLIGLTCDDFTRSVVLPQGKFSEFLKLTGRERRDMLERIFSLEKYGKGLGDKIKKVKNSKLKEMDILSGELKRYDNLSEESYEEAVKQFNVLTAEQRLLKSKKDDLDKQYESYKSIWELQQELKQYEDKEIELKQQLSDIEQCKLTLKKAQAAEKVKPFIEDVKGIEAKIKENEENIKNTITQLNLSKEKLAAIETSYMEALNNKEKLVPELIKKEAELLQAIEIQKKIKALEEDRDKLAEEYKGIHEKLKELLTLINNTSELREKDAVLLEELEKKIVASAVEPEYREKVQKAAIKEEEYNNSSEQLKDKEQKIKLKLESIASLEALHKKALSLQAAKEKEIKDIELFKGNLEKNCPGDNALLLKMQNDILSFREKLSEAEKNYEKNIELKEKLNLVLEKKSLVQKQFEDTSRQLDGKQKRLQDLRLKLEEHQRNNIASSLSSALEEGSPCPVCGSTHHPNLAVQVEEANIKKLAEDIDTLINEVDRLQKENKQWEIELAAVLPQENQFTEEISSVIERIKDINIEELRSEKIVKEQLFNDIKASIEKWNMEVKSCEEKLSALKDEKSKLDRDEIKYNEALNSDKAVVAELNNEYNNLKIKFEALSSEYEKLNGELKLDNIKQKLQELRTLEIEGKKLQQREKETRQKLSTYDKQKESYTLEKSKLDIKLAEILNSGKEKRASIDLHKEEIKKLSNDKEPISYLSEVREQIVKLNELEANIKKQLEVEKEKVKQLQEKNISEKQEELTLKQLYKDQSEKLAISLKESSFENIEEALDNMLDKQSMESLDKKISDYGESYNKVKLQIQSIKDKLQGKTVDQEQWDKLKLERTAAAEALDEMLKEIAKCQQIIEVMKSELQKLKGLLDKKKELEHISSLLDDLDKLVQGNKFVEFVALNQLRYITMEASKRLKDITRGRYALELDSDGNFTMRDDFNGGVVRPTNTLSGGETFLTSLALALSLSSQIQLKGSAPLEFFFLDEGFGTLDNELLEIVMSSLERLHSDRLSVGIISHVEELKSRVPVKLIVEPAAPGQGGSKIRIDYT</sequence>
<dbReference type="SUPFAM" id="SSF75712">
    <property type="entry name" value="Rad50 coiled-coil Zn hook"/>
    <property type="match status" value="1"/>
</dbReference>
<feature type="domain" description="Rad50/SbcC-type AAA" evidence="5">
    <location>
        <begin position="5"/>
        <end position="304"/>
    </location>
</feature>
<feature type="coiled-coil region" evidence="4">
    <location>
        <begin position="492"/>
        <end position="564"/>
    </location>
</feature>
<dbReference type="Pfam" id="PF13558">
    <property type="entry name" value="SbcC_Walker_B"/>
    <property type="match status" value="1"/>
</dbReference>
<dbReference type="InterPro" id="IPR027417">
    <property type="entry name" value="P-loop_NTPase"/>
</dbReference>
<comment type="caution">
    <text evidence="6">The sequence shown here is derived from an EMBL/GenBank/DDBJ whole genome shotgun (WGS) entry which is preliminary data.</text>
</comment>
<comment type="subunit">
    <text evidence="2">Heterodimer of SbcC and SbcD.</text>
</comment>
<name>A0ABQ5N882_9CLOT</name>
<protein>
    <recommendedName>
        <fullName evidence="3">Nuclease SbcCD subunit C</fullName>
    </recommendedName>
</protein>
<dbReference type="EMBL" id="BRXR01000001">
    <property type="protein sequence ID" value="GLC31341.1"/>
    <property type="molecule type" value="Genomic_DNA"/>
</dbReference>
<dbReference type="Proteomes" id="UP001208567">
    <property type="component" value="Unassembled WGS sequence"/>
</dbReference>
<dbReference type="Pfam" id="PF13476">
    <property type="entry name" value="AAA_23"/>
    <property type="match status" value="1"/>
</dbReference>